<comment type="subcellular location">
    <subcellularLocation>
        <location evidence="1">Cell membrane</location>
        <topology evidence="1">Multi-pass membrane protein</topology>
    </subcellularLocation>
</comment>
<evidence type="ECO:0000256" key="2">
    <source>
        <dbReference type="ARBA" id="ARBA00022448"/>
    </source>
</evidence>
<evidence type="ECO:0000256" key="3">
    <source>
        <dbReference type="ARBA" id="ARBA00022475"/>
    </source>
</evidence>
<evidence type="ECO:0000256" key="6">
    <source>
        <dbReference type="ARBA" id="ARBA00023136"/>
    </source>
</evidence>
<dbReference type="InterPro" id="IPR020846">
    <property type="entry name" value="MFS_dom"/>
</dbReference>
<keyword evidence="6 7" id="KW-0472">Membrane</keyword>
<evidence type="ECO:0000313" key="12">
    <source>
        <dbReference type="Proteomes" id="UP000561369"/>
    </source>
</evidence>
<feature type="transmembrane region" description="Helical" evidence="7">
    <location>
        <begin position="262"/>
        <end position="286"/>
    </location>
</feature>
<dbReference type="RefSeq" id="WP_069786497.1">
    <property type="nucleotide sequence ID" value="NZ_FNOX01000013.1"/>
</dbReference>
<evidence type="ECO:0000313" key="11">
    <source>
        <dbReference type="Proteomes" id="UP000182902"/>
    </source>
</evidence>
<evidence type="ECO:0000256" key="4">
    <source>
        <dbReference type="ARBA" id="ARBA00022692"/>
    </source>
</evidence>
<keyword evidence="2" id="KW-0813">Transport</keyword>
<evidence type="ECO:0000256" key="5">
    <source>
        <dbReference type="ARBA" id="ARBA00022989"/>
    </source>
</evidence>
<sequence>MDTEQKNPLRRTDHKNFNLLWSGQSLSLLGNQFLVIALPFLAVQTVGASAAQAVLLPFLMFVPFLALGLPVGALIDRLPKRKTMILADLVQMVVYATVALMAMGGLLTFPMLMGLILIAGIATVFFQVAYNSFLPEIYCAASDLQKGNAKLFFSESIARTLGPIGAGPLITVFGPPMAILLNGCSFLMSILTLGVIRDTAVAPAQTHVPAVRTSIMADIKTGLKFVFSHPKLEPVFLCGAVYVLFLTVIETSLVLYCKDILLLAPNVIGLVIGAAAIGFPIANLIAARLLNQLGMARTLVIAAATSVSGLFLIAVFGASGSIAGLIAASVLHGLGEGVFGPTSLTLRQTDTPLSLLGRVNSVQRFMIWGAIPLGSVMTSLIIKYVGLEWTLWVGGVGTALCLLPLIRRGILADLREPNIPFSTDSSHS</sequence>
<dbReference type="EMBL" id="FNOX01000013">
    <property type="protein sequence ID" value="SDZ58411.1"/>
    <property type="molecule type" value="Genomic_DNA"/>
</dbReference>
<dbReference type="GO" id="GO:0005886">
    <property type="term" value="C:plasma membrane"/>
    <property type="evidence" value="ECO:0007669"/>
    <property type="project" value="UniProtKB-SubCell"/>
</dbReference>
<dbReference type="Gene3D" id="1.20.1250.20">
    <property type="entry name" value="MFS general substrate transporter like domains"/>
    <property type="match status" value="1"/>
</dbReference>
<evidence type="ECO:0000313" key="10">
    <source>
        <dbReference type="EMBL" id="SDZ58411.1"/>
    </source>
</evidence>
<organism evidence="10 11">
    <name type="scientific">Pseudomonas salomonii</name>
    <dbReference type="NCBI Taxonomy" id="191391"/>
    <lineage>
        <taxon>Bacteria</taxon>
        <taxon>Pseudomonadati</taxon>
        <taxon>Pseudomonadota</taxon>
        <taxon>Gammaproteobacteria</taxon>
        <taxon>Pseudomonadales</taxon>
        <taxon>Pseudomonadaceae</taxon>
        <taxon>Pseudomonas</taxon>
    </lineage>
</organism>
<keyword evidence="3" id="KW-1003">Cell membrane</keyword>
<gene>
    <name evidence="9" type="ORF">HX810_28095</name>
    <name evidence="10" type="ORF">SAMN05216247_11383</name>
</gene>
<dbReference type="EMBL" id="JACAQV010000033">
    <property type="protein sequence ID" value="NWF11548.1"/>
    <property type="molecule type" value="Genomic_DNA"/>
</dbReference>
<evidence type="ECO:0000256" key="1">
    <source>
        <dbReference type="ARBA" id="ARBA00004651"/>
    </source>
</evidence>
<dbReference type="Proteomes" id="UP000561369">
    <property type="component" value="Unassembled WGS sequence"/>
</dbReference>
<dbReference type="CDD" id="cd06173">
    <property type="entry name" value="MFS_MefA_like"/>
    <property type="match status" value="1"/>
</dbReference>
<dbReference type="PANTHER" id="PTHR23513">
    <property type="entry name" value="INTEGRAL MEMBRANE EFFLUX PROTEIN-RELATED"/>
    <property type="match status" value="1"/>
</dbReference>
<reference evidence="9 12" key="2">
    <citation type="submission" date="2020-04" db="EMBL/GenBank/DDBJ databases">
        <title>Molecular characterization of pseudomonads from Agaricus bisporus reveal novel blotch 2 pathogens in Western Europe.</title>
        <authorList>
            <person name="Taparia T."/>
            <person name="Krijger M."/>
            <person name="Haynes E."/>
            <person name="Elpinstone J.G."/>
            <person name="Noble R."/>
            <person name="Van Der Wolf J."/>
        </authorList>
    </citation>
    <scope>NUCLEOTIDE SEQUENCE [LARGE SCALE GENOMIC DNA]</scope>
    <source>
        <strain evidence="9 12">IPO3765</strain>
    </source>
</reference>
<feature type="transmembrane region" description="Helical" evidence="7">
    <location>
        <begin position="234"/>
        <end position="256"/>
    </location>
</feature>
<feature type="transmembrane region" description="Helical" evidence="7">
    <location>
        <begin position="109"/>
        <end position="130"/>
    </location>
</feature>
<feature type="transmembrane region" description="Helical" evidence="7">
    <location>
        <begin position="177"/>
        <end position="196"/>
    </location>
</feature>
<dbReference type="GO" id="GO:0022857">
    <property type="term" value="F:transmembrane transporter activity"/>
    <property type="evidence" value="ECO:0007669"/>
    <property type="project" value="InterPro"/>
</dbReference>
<dbReference type="Proteomes" id="UP000182902">
    <property type="component" value="Unassembled WGS sequence"/>
</dbReference>
<evidence type="ECO:0000313" key="9">
    <source>
        <dbReference type="EMBL" id="NWF11548.1"/>
    </source>
</evidence>
<feature type="domain" description="Major facilitator superfamily (MFS) profile" evidence="8">
    <location>
        <begin position="231"/>
        <end position="428"/>
    </location>
</feature>
<feature type="transmembrane region" description="Helical" evidence="7">
    <location>
        <begin position="365"/>
        <end position="383"/>
    </location>
</feature>
<keyword evidence="4 7" id="KW-0812">Transmembrane</keyword>
<dbReference type="SUPFAM" id="SSF103473">
    <property type="entry name" value="MFS general substrate transporter"/>
    <property type="match status" value="1"/>
</dbReference>
<feature type="transmembrane region" description="Helical" evidence="7">
    <location>
        <begin position="389"/>
        <end position="406"/>
    </location>
</feature>
<dbReference type="InterPro" id="IPR010290">
    <property type="entry name" value="TM_effector"/>
</dbReference>
<dbReference type="PROSITE" id="PS50850">
    <property type="entry name" value="MFS"/>
    <property type="match status" value="1"/>
</dbReference>
<evidence type="ECO:0000259" key="8">
    <source>
        <dbReference type="PROSITE" id="PS50850"/>
    </source>
</evidence>
<protein>
    <submittedName>
        <fullName evidence="10">Fucose permease</fullName>
    </submittedName>
    <submittedName>
        <fullName evidence="9">MFS transporter</fullName>
    </submittedName>
</protein>
<name>A0A1H3U8L0_9PSED</name>
<dbReference type="InterPro" id="IPR036259">
    <property type="entry name" value="MFS_trans_sf"/>
</dbReference>
<dbReference type="AlphaFoldDB" id="A0A1H3U8L0"/>
<dbReference type="Pfam" id="PF05977">
    <property type="entry name" value="MFS_3"/>
    <property type="match status" value="1"/>
</dbReference>
<dbReference type="PANTHER" id="PTHR23513:SF6">
    <property type="entry name" value="MAJOR FACILITATOR SUPERFAMILY ASSOCIATED DOMAIN-CONTAINING PROTEIN"/>
    <property type="match status" value="1"/>
</dbReference>
<keyword evidence="5 7" id="KW-1133">Transmembrane helix</keyword>
<proteinExistence type="predicted"/>
<evidence type="ECO:0000256" key="7">
    <source>
        <dbReference type="SAM" id="Phobius"/>
    </source>
</evidence>
<reference evidence="10 11" key="1">
    <citation type="submission" date="2016-10" db="EMBL/GenBank/DDBJ databases">
        <authorList>
            <person name="de Groot N.N."/>
        </authorList>
    </citation>
    <scope>NUCLEOTIDE SEQUENCE [LARGE SCALE GENOMIC DNA]</scope>
    <source>
        <strain evidence="10 11">ICMP 14252</strain>
    </source>
</reference>
<feature type="transmembrane region" description="Helical" evidence="7">
    <location>
        <begin position="54"/>
        <end position="73"/>
    </location>
</feature>
<feature type="transmembrane region" description="Helical" evidence="7">
    <location>
        <begin position="20"/>
        <end position="42"/>
    </location>
</feature>
<accession>A0A1H3U8L0</accession>